<evidence type="ECO:0000313" key="2">
    <source>
        <dbReference type="EMBL" id="SFV74416.1"/>
    </source>
</evidence>
<proteinExistence type="predicted"/>
<protein>
    <submittedName>
        <fullName evidence="2">Uncharacterized protein</fullName>
    </submittedName>
</protein>
<feature type="region of interest" description="Disordered" evidence="1">
    <location>
        <begin position="1"/>
        <end position="41"/>
    </location>
</feature>
<dbReference type="KEGG" id="dpg:DESPIGER_2606"/>
<keyword evidence="3" id="KW-1185">Reference proteome</keyword>
<name>A0A1K1LI97_9BACT</name>
<sequence>MPPGTDSCSAVPGYEAYRPLRHQGRSKAAKMPGQAPQGFPQ</sequence>
<feature type="compositionally biased region" description="Basic residues" evidence="1">
    <location>
        <begin position="19"/>
        <end position="28"/>
    </location>
</feature>
<gene>
    <name evidence="2" type="ORF">DESPIGER_2606</name>
</gene>
<evidence type="ECO:0000256" key="1">
    <source>
        <dbReference type="SAM" id="MobiDB-lite"/>
    </source>
</evidence>
<reference evidence="3" key="1">
    <citation type="submission" date="2016-10" db="EMBL/GenBank/DDBJ databases">
        <authorList>
            <person name="Wegmann U."/>
        </authorList>
    </citation>
    <scope>NUCLEOTIDE SEQUENCE [LARGE SCALE GENOMIC DNA]</scope>
</reference>
<dbReference type="Proteomes" id="UP000186323">
    <property type="component" value="Chromosome I"/>
</dbReference>
<dbReference type="AlphaFoldDB" id="A0A1K1LI97"/>
<organism evidence="2 3">
    <name type="scientific">Desulfovibrio piger</name>
    <dbReference type="NCBI Taxonomy" id="901"/>
    <lineage>
        <taxon>Bacteria</taxon>
        <taxon>Pseudomonadati</taxon>
        <taxon>Thermodesulfobacteriota</taxon>
        <taxon>Desulfovibrionia</taxon>
        <taxon>Desulfovibrionales</taxon>
        <taxon>Desulfovibrionaceae</taxon>
        <taxon>Desulfovibrio</taxon>
    </lineage>
</organism>
<evidence type="ECO:0000313" key="3">
    <source>
        <dbReference type="Proteomes" id="UP000186323"/>
    </source>
</evidence>
<accession>A0A1K1LI97</accession>
<dbReference type="EMBL" id="LT630450">
    <property type="protein sequence ID" value="SFV74416.1"/>
    <property type="molecule type" value="Genomic_DNA"/>
</dbReference>